<feature type="non-terminal residue" evidence="1">
    <location>
        <position position="65"/>
    </location>
</feature>
<evidence type="ECO:0000313" key="1">
    <source>
        <dbReference type="EMBL" id="CAG8846203.1"/>
    </source>
</evidence>
<sequence>DWEKPHSKWGNTDTWDHYFIEKIPDAMKHKSYNALGAELKVLIQNLKQETRASKKALAMQRDLRI</sequence>
<organism evidence="1 2">
    <name type="scientific">Racocetra persica</name>
    <dbReference type="NCBI Taxonomy" id="160502"/>
    <lineage>
        <taxon>Eukaryota</taxon>
        <taxon>Fungi</taxon>
        <taxon>Fungi incertae sedis</taxon>
        <taxon>Mucoromycota</taxon>
        <taxon>Glomeromycotina</taxon>
        <taxon>Glomeromycetes</taxon>
        <taxon>Diversisporales</taxon>
        <taxon>Gigasporaceae</taxon>
        <taxon>Racocetra</taxon>
    </lineage>
</organism>
<protein>
    <submittedName>
        <fullName evidence="1">28669_t:CDS:1</fullName>
    </submittedName>
</protein>
<name>A0ACA9SQ83_9GLOM</name>
<accession>A0ACA9SQ83</accession>
<feature type="non-terminal residue" evidence="1">
    <location>
        <position position="1"/>
    </location>
</feature>
<evidence type="ECO:0000313" key="2">
    <source>
        <dbReference type="Proteomes" id="UP000789920"/>
    </source>
</evidence>
<comment type="caution">
    <text evidence="1">The sequence shown here is derived from an EMBL/GenBank/DDBJ whole genome shotgun (WGS) entry which is preliminary data.</text>
</comment>
<dbReference type="Proteomes" id="UP000789920">
    <property type="component" value="Unassembled WGS sequence"/>
</dbReference>
<dbReference type="EMBL" id="CAJVQC010150138">
    <property type="protein sequence ID" value="CAG8846203.1"/>
    <property type="molecule type" value="Genomic_DNA"/>
</dbReference>
<reference evidence="1" key="1">
    <citation type="submission" date="2021-06" db="EMBL/GenBank/DDBJ databases">
        <authorList>
            <person name="Kallberg Y."/>
            <person name="Tangrot J."/>
            <person name="Rosling A."/>
        </authorList>
    </citation>
    <scope>NUCLEOTIDE SEQUENCE</scope>
    <source>
        <strain evidence="1">MA461A</strain>
    </source>
</reference>
<proteinExistence type="predicted"/>
<keyword evidence="2" id="KW-1185">Reference proteome</keyword>
<gene>
    <name evidence="1" type="ORF">RPERSI_LOCUS34021</name>
</gene>